<evidence type="ECO:0000313" key="6">
    <source>
        <dbReference type="Proteomes" id="UP000092971"/>
    </source>
</evidence>
<feature type="domain" description="CARDB" evidence="4">
    <location>
        <begin position="404"/>
        <end position="488"/>
    </location>
</feature>
<dbReference type="PANTHER" id="PTHR35902">
    <property type="entry name" value="S-LAYER DOMAIN-LIKE PROTEIN-RELATED"/>
    <property type="match status" value="1"/>
</dbReference>
<feature type="chain" id="PRO_5008532684" evidence="3">
    <location>
        <begin position="29"/>
        <end position="816"/>
    </location>
</feature>
<accession>A0A1B1YBY7</accession>
<feature type="transmembrane region" description="Helical" evidence="2">
    <location>
        <begin position="780"/>
        <end position="801"/>
    </location>
</feature>
<dbReference type="EMBL" id="CP014672">
    <property type="protein sequence ID" value="ANW98281.1"/>
    <property type="molecule type" value="Genomic_DNA"/>
</dbReference>
<dbReference type="OrthoDB" id="1704454at2"/>
<keyword evidence="2" id="KW-0812">Transmembrane</keyword>
<proteinExistence type="predicted"/>
<name>A0A1B1YBY7_THEST</name>
<feature type="compositionally biased region" description="Gly residues" evidence="1">
    <location>
        <begin position="148"/>
        <end position="158"/>
    </location>
</feature>
<evidence type="ECO:0000313" key="5">
    <source>
        <dbReference type="EMBL" id="ANW98281.1"/>
    </source>
</evidence>
<dbReference type="Gene3D" id="2.60.40.10">
    <property type="entry name" value="Immunoglobulins"/>
    <property type="match status" value="3"/>
</dbReference>
<dbReference type="InterPro" id="IPR013783">
    <property type="entry name" value="Ig-like_fold"/>
</dbReference>
<dbReference type="PANTHER" id="PTHR35902:SF3">
    <property type="entry name" value="NPCBM-ASSOCIATED, NEW3 DOMAIN OF ALPHA-GALACTOSIDASE"/>
    <property type="match status" value="1"/>
</dbReference>
<evidence type="ECO:0000256" key="2">
    <source>
        <dbReference type="SAM" id="Phobius"/>
    </source>
</evidence>
<dbReference type="Proteomes" id="UP000092971">
    <property type="component" value="Chromosome"/>
</dbReference>
<reference evidence="5 6" key="1">
    <citation type="submission" date="2016-02" db="EMBL/GenBank/DDBJ databases">
        <title>Comparison of Clostridium stercorarium subspecies using comparative genomics and transcriptomics.</title>
        <authorList>
            <person name="Schellenberg J."/>
            <person name="Thallinger G."/>
            <person name="Levin D.B."/>
            <person name="Zhang X."/>
            <person name="Alvare G."/>
            <person name="Fristensky B."/>
            <person name="Sparling R."/>
        </authorList>
    </citation>
    <scope>NUCLEOTIDE SEQUENCE [LARGE SCALE GENOMIC DNA]</scope>
    <source>
        <strain evidence="5 6">DSM 2910</strain>
    </source>
</reference>
<feature type="signal peptide" evidence="3">
    <location>
        <begin position="1"/>
        <end position="28"/>
    </location>
</feature>
<gene>
    <name evidence="5" type="ORF">CSTERTH_04140</name>
</gene>
<organism evidence="5 6">
    <name type="scientific">Thermoclostridium stercorarium subsp. thermolacticum DSM 2910</name>
    <dbReference type="NCBI Taxonomy" id="1121336"/>
    <lineage>
        <taxon>Bacteria</taxon>
        <taxon>Bacillati</taxon>
        <taxon>Bacillota</taxon>
        <taxon>Clostridia</taxon>
        <taxon>Eubacteriales</taxon>
        <taxon>Oscillospiraceae</taxon>
        <taxon>Thermoclostridium</taxon>
    </lineage>
</organism>
<dbReference type="Pfam" id="PF07705">
    <property type="entry name" value="CARDB"/>
    <property type="match status" value="1"/>
</dbReference>
<evidence type="ECO:0000256" key="1">
    <source>
        <dbReference type="SAM" id="MobiDB-lite"/>
    </source>
</evidence>
<dbReference type="InterPro" id="IPR011635">
    <property type="entry name" value="CARDB"/>
</dbReference>
<dbReference type="AlphaFoldDB" id="A0A1B1YBY7"/>
<keyword evidence="3" id="KW-0732">Signal</keyword>
<sequence length="816" mass="90498">MHSRQLKAFLMVLVMIFSFVFSSNTVLAEGEKVDISATANNDELIRAKEYFDLSITVTNNNNEGSISNIEVIFGKTSSFIPSGGHVQTIEVTLAPGESVTEDFEMFYSGEKETALMITVRYKYDGQYQKVAKTINIDNVAPDTSSGGDNTGGGDGGGGGLTSEFKPVLEITSAAMPEGKAGGTITIPLTISNIAKYEAREVRITPTLPENVFIIDQLTVYKVVDKIPAGKSADVEFKFKINEKADENIYKIPLQIKYKNIYGNDFTDTKEIYIKITNNNLPARLVVRDAKTNPEVIKPGETFALTFDLWNMGTLEAKNVTVDLNPGNEFFVLNNVTKNYFFEINGLNNKEVTYNLKAKDKLESGTYVVKVLMSHDGETNLEYPLYVKVEGDEKEENVDIVTENVQTPNQAVLAEQPFTVSFDIKNTGTTEAEEIKVTVEAGDKILPQSLNVLTINGLKPGESVPVSFSFISTKDVESKVYPIKAVIEYKKGEEQVKKEQYMGVLIEAEKDKQTLNTVPKIIISEYSSDPAVVKAGENFTLYMTFLNTSKVKAVENMKITLVVNETSEETGGSVFTPVQSSNTFYIDRLEPGETSQKTLVMYTIPDAKAKTYVVTAVFEYEYEENGELKTNKMEDVFGIPVIQPAKLEVTDVIVPDPAYIGEPVYISSEFYNMGRVKLSKLMVRIESEDFDTRESNYFVGNFDIGASDYYEASITLTKPGENRGKVVYTFEDAAGEEHRIEKEFTINAIEAEPVINPFPGDFPGDMGKDPNMSGGKNSFPFVWVAVGGGVLVIGVIVLVIVLRKRKKRKELMLDEDI</sequence>
<dbReference type="RefSeq" id="WP_015358562.1">
    <property type="nucleotide sequence ID" value="NZ_CP014672.1"/>
</dbReference>
<protein>
    <submittedName>
        <fullName evidence="5">S-layer protein</fullName>
    </submittedName>
</protein>
<evidence type="ECO:0000259" key="4">
    <source>
        <dbReference type="Pfam" id="PF07705"/>
    </source>
</evidence>
<evidence type="ECO:0000256" key="3">
    <source>
        <dbReference type="SAM" id="SignalP"/>
    </source>
</evidence>
<keyword evidence="2" id="KW-0472">Membrane</keyword>
<feature type="region of interest" description="Disordered" evidence="1">
    <location>
        <begin position="139"/>
        <end position="158"/>
    </location>
</feature>
<keyword evidence="2" id="KW-1133">Transmembrane helix</keyword>